<evidence type="ECO:0000256" key="1">
    <source>
        <dbReference type="SAM" id="MobiDB-lite"/>
    </source>
</evidence>
<dbReference type="OrthoDB" id="10067251at2759"/>
<feature type="region of interest" description="Disordered" evidence="1">
    <location>
        <begin position="230"/>
        <end position="256"/>
    </location>
</feature>
<name>A0A9Q0YCR9_HOLLE</name>
<evidence type="ECO:0000313" key="3">
    <source>
        <dbReference type="Proteomes" id="UP001152320"/>
    </source>
</evidence>
<proteinExistence type="predicted"/>
<feature type="compositionally biased region" description="Polar residues" evidence="1">
    <location>
        <begin position="245"/>
        <end position="255"/>
    </location>
</feature>
<dbReference type="AlphaFoldDB" id="A0A9Q0YCR9"/>
<dbReference type="EMBL" id="JAIZAY010000058">
    <property type="protein sequence ID" value="KAJ8019209.1"/>
    <property type="molecule type" value="Genomic_DNA"/>
</dbReference>
<comment type="caution">
    <text evidence="2">The sequence shown here is derived from an EMBL/GenBank/DDBJ whole genome shotgun (WGS) entry which is preliminary data.</text>
</comment>
<keyword evidence="3" id="KW-1185">Reference proteome</keyword>
<evidence type="ECO:0000313" key="2">
    <source>
        <dbReference type="EMBL" id="KAJ8019209.1"/>
    </source>
</evidence>
<protein>
    <submittedName>
        <fullName evidence="2">Uncharacterized protein</fullName>
    </submittedName>
</protein>
<reference evidence="2" key="1">
    <citation type="submission" date="2021-10" db="EMBL/GenBank/DDBJ databases">
        <title>Tropical sea cucumber genome reveals ecological adaptation and Cuvierian tubules defense mechanism.</title>
        <authorList>
            <person name="Chen T."/>
        </authorList>
    </citation>
    <scope>NUCLEOTIDE SEQUENCE</scope>
    <source>
        <strain evidence="2">Nanhai2018</strain>
        <tissue evidence="2">Muscle</tissue>
    </source>
</reference>
<gene>
    <name evidence="2" type="ORF">HOLleu_42355</name>
</gene>
<organism evidence="2 3">
    <name type="scientific">Holothuria leucospilota</name>
    <name type="common">Black long sea cucumber</name>
    <name type="synonym">Mertensiothuria leucospilota</name>
    <dbReference type="NCBI Taxonomy" id="206669"/>
    <lineage>
        <taxon>Eukaryota</taxon>
        <taxon>Metazoa</taxon>
        <taxon>Echinodermata</taxon>
        <taxon>Eleutherozoa</taxon>
        <taxon>Echinozoa</taxon>
        <taxon>Holothuroidea</taxon>
        <taxon>Aspidochirotacea</taxon>
        <taxon>Aspidochirotida</taxon>
        <taxon>Holothuriidae</taxon>
        <taxon>Holothuria</taxon>
    </lineage>
</organism>
<sequence>MYGPHLDGDGLHARRQHESLLHKLARTRSDIVFLSQCKRLNAVPYGLRIRNPFKSENKRLNLIAEKICCKASQQLRNHAIKNAYSKQSALSYKLRTSEEEIHRHVRDTCTRDNALTALDLSYKRELHNSFKRKLRELDKLISKDTLLNELQFSGHPSLTEKFPKNLTRTSQSKRTSNVMNLSDHTLSKHEEDVLQHSLTFCPSRKLDPVGVCHVLPEFIRRVSLKEYFKDEEQQTARTPTYRPPQKSNWTPSGGRNSFIDKFAMTA</sequence>
<dbReference type="Proteomes" id="UP001152320">
    <property type="component" value="Unassembled WGS sequence"/>
</dbReference>
<accession>A0A9Q0YCR9</accession>